<comment type="caution">
    <text evidence="1">The sequence shown here is derived from an EMBL/GenBank/DDBJ whole genome shotgun (WGS) entry which is preliminary data.</text>
</comment>
<sequence length="41" mass="5190">MKINKKLKFLYKNRRQEQVGMYLRNQNLKDKTFQRLMQTQE</sequence>
<dbReference type="Proteomes" id="UP000291831">
    <property type="component" value="Unassembled WGS sequence"/>
</dbReference>
<evidence type="ECO:0000313" key="2">
    <source>
        <dbReference type="Proteomes" id="UP000291831"/>
    </source>
</evidence>
<evidence type="ECO:0008006" key="3">
    <source>
        <dbReference type="Google" id="ProtNLM"/>
    </source>
</evidence>
<organism evidence="1 2">
    <name type="scientific">Candidatus Argoarchaeum ethanivorans</name>
    <dbReference type="NCBI Taxonomy" id="2608793"/>
    <lineage>
        <taxon>Archaea</taxon>
        <taxon>Methanobacteriati</taxon>
        <taxon>Methanobacteriota</taxon>
        <taxon>Stenosarchaea group</taxon>
        <taxon>Methanomicrobia</taxon>
        <taxon>Methanosarcinales</taxon>
        <taxon>Methanosarcinales incertae sedis</taxon>
        <taxon>GOM Arc I cluster</taxon>
        <taxon>Candidatus Argoarchaeum</taxon>
    </lineage>
</organism>
<proteinExistence type="predicted"/>
<dbReference type="AlphaFoldDB" id="A0A8B3S6U9"/>
<protein>
    <recommendedName>
        <fullName evidence="3">Transposase</fullName>
    </recommendedName>
</protein>
<name>A0A8B3S6U9_9EURY</name>
<reference evidence="2" key="1">
    <citation type="submission" date="2019-01" db="EMBL/GenBank/DDBJ databases">
        <title>Anaerobic oxidation of ethane by archaea from a marine hydrocarbon seep.</title>
        <authorList>
            <person name="Musat F."/>
        </authorList>
    </citation>
    <scope>NUCLEOTIDE SEQUENCE [LARGE SCALE GENOMIC DNA]</scope>
</reference>
<dbReference type="EMBL" id="RPGO01000004">
    <property type="protein sequence ID" value="RZB32922.1"/>
    <property type="molecule type" value="Genomic_DNA"/>
</dbReference>
<gene>
    <name evidence="1" type="ORF">AEth_00268</name>
</gene>
<accession>A0A8B3S6U9</accession>
<evidence type="ECO:0000313" key="1">
    <source>
        <dbReference type="EMBL" id="RZB32922.1"/>
    </source>
</evidence>